<reference evidence="1 2" key="1">
    <citation type="journal article" date="2017" name="Nat. Ecol. Evol.">
        <title>Scallop genome provides insights into evolution of bilaterian karyotype and development.</title>
        <authorList>
            <person name="Wang S."/>
            <person name="Zhang J."/>
            <person name="Jiao W."/>
            <person name="Li J."/>
            <person name="Xun X."/>
            <person name="Sun Y."/>
            <person name="Guo X."/>
            <person name="Huan P."/>
            <person name="Dong B."/>
            <person name="Zhang L."/>
            <person name="Hu X."/>
            <person name="Sun X."/>
            <person name="Wang J."/>
            <person name="Zhao C."/>
            <person name="Wang Y."/>
            <person name="Wang D."/>
            <person name="Huang X."/>
            <person name="Wang R."/>
            <person name="Lv J."/>
            <person name="Li Y."/>
            <person name="Zhang Z."/>
            <person name="Liu B."/>
            <person name="Lu W."/>
            <person name="Hui Y."/>
            <person name="Liang J."/>
            <person name="Zhou Z."/>
            <person name="Hou R."/>
            <person name="Li X."/>
            <person name="Liu Y."/>
            <person name="Li H."/>
            <person name="Ning X."/>
            <person name="Lin Y."/>
            <person name="Zhao L."/>
            <person name="Xing Q."/>
            <person name="Dou J."/>
            <person name="Li Y."/>
            <person name="Mao J."/>
            <person name="Guo H."/>
            <person name="Dou H."/>
            <person name="Li T."/>
            <person name="Mu C."/>
            <person name="Jiang W."/>
            <person name="Fu Q."/>
            <person name="Fu X."/>
            <person name="Miao Y."/>
            <person name="Liu J."/>
            <person name="Yu Q."/>
            <person name="Li R."/>
            <person name="Liao H."/>
            <person name="Li X."/>
            <person name="Kong Y."/>
            <person name="Jiang Z."/>
            <person name="Chourrout D."/>
            <person name="Li R."/>
            <person name="Bao Z."/>
        </authorList>
    </citation>
    <scope>NUCLEOTIDE SEQUENCE [LARGE SCALE GENOMIC DNA]</scope>
    <source>
        <strain evidence="1 2">PY_sf001</strain>
    </source>
</reference>
<accession>A0A210R1G1</accession>
<evidence type="ECO:0000313" key="2">
    <source>
        <dbReference type="Proteomes" id="UP000242188"/>
    </source>
</evidence>
<name>A0A210R1G1_MIZYE</name>
<proteinExistence type="predicted"/>
<organism evidence="1 2">
    <name type="scientific">Mizuhopecten yessoensis</name>
    <name type="common">Japanese scallop</name>
    <name type="synonym">Patinopecten yessoensis</name>
    <dbReference type="NCBI Taxonomy" id="6573"/>
    <lineage>
        <taxon>Eukaryota</taxon>
        <taxon>Metazoa</taxon>
        <taxon>Spiralia</taxon>
        <taxon>Lophotrochozoa</taxon>
        <taxon>Mollusca</taxon>
        <taxon>Bivalvia</taxon>
        <taxon>Autobranchia</taxon>
        <taxon>Pteriomorphia</taxon>
        <taxon>Pectinida</taxon>
        <taxon>Pectinoidea</taxon>
        <taxon>Pectinidae</taxon>
        <taxon>Mizuhopecten</taxon>
    </lineage>
</organism>
<dbReference type="AlphaFoldDB" id="A0A210R1G1"/>
<keyword evidence="2" id="KW-1185">Reference proteome</keyword>
<evidence type="ECO:0000313" key="1">
    <source>
        <dbReference type="EMBL" id="OWF54903.1"/>
    </source>
</evidence>
<sequence>MGDDWKEVRLFYHNTWDKVAIEKSGLLERSKQNTKGWHTLADTGEATPPGVWLSLTLLDGQLPSFSPEEYGPDRVIINSLRVFDMVHGPVLYVGKERYSKQGFKLIRLFLARSSDLQSIQWCTRNKLEKVPVADNNYLCWNPVLNKWSTMSEPNTMVEVFVPYDIDLTNCRWQKVGCV</sequence>
<gene>
    <name evidence="1" type="ORF">KP79_PYT18020</name>
</gene>
<comment type="caution">
    <text evidence="1">The sequence shown here is derived from an EMBL/GenBank/DDBJ whole genome shotgun (WGS) entry which is preliminary data.</text>
</comment>
<dbReference type="EMBL" id="NEDP02000845">
    <property type="protein sequence ID" value="OWF54903.1"/>
    <property type="molecule type" value="Genomic_DNA"/>
</dbReference>
<dbReference type="Proteomes" id="UP000242188">
    <property type="component" value="Unassembled WGS sequence"/>
</dbReference>
<protein>
    <submittedName>
        <fullName evidence="1">Uncharacterized protein</fullName>
    </submittedName>
</protein>